<proteinExistence type="predicted"/>
<dbReference type="GO" id="GO:0016787">
    <property type="term" value="F:hydrolase activity"/>
    <property type="evidence" value="ECO:0007669"/>
    <property type="project" value="UniProtKB-KW"/>
</dbReference>
<sequence>MVAVMYADIDPRLHGAAALNVLAHLIRLVRIGTVSCDGDAGMGQFTG</sequence>
<name>A0A3B0RQ68_9ZZZZ</name>
<evidence type="ECO:0000313" key="2">
    <source>
        <dbReference type="EMBL" id="VAV90368.1"/>
    </source>
</evidence>
<dbReference type="Pfam" id="PF17778">
    <property type="entry name" value="WHD_BLACT"/>
    <property type="match status" value="1"/>
</dbReference>
<accession>A0A3B0RQ68</accession>
<protein>
    <submittedName>
        <fullName evidence="2">MBL-fold metallo-hydrolase superfamily</fullName>
    </submittedName>
</protein>
<dbReference type="AlphaFoldDB" id="A0A3B0RQ68"/>
<gene>
    <name evidence="2" type="ORF">MNBD_ALPHA05-2375</name>
</gene>
<reference evidence="2" key="1">
    <citation type="submission" date="2018-06" db="EMBL/GenBank/DDBJ databases">
        <authorList>
            <person name="Zhirakovskaya E."/>
        </authorList>
    </citation>
    <scope>NUCLEOTIDE SEQUENCE</scope>
</reference>
<dbReference type="Gene3D" id="1.10.10.10">
    <property type="entry name" value="Winged helix-like DNA-binding domain superfamily/Winged helix DNA-binding domain"/>
    <property type="match status" value="1"/>
</dbReference>
<evidence type="ECO:0000259" key="1">
    <source>
        <dbReference type="Pfam" id="PF17778"/>
    </source>
</evidence>
<dbReference type="InterPro" id="IPR041516">
    <property type="entry name" value="LACTB2_WH"/>
</dbReference>
<dbReference type="InterPro" id="IPR036388">
    <property type="entry name" value="WH-like_DNA-bd_sf"/>
</dbReference>
<organism evidence="2">
    <name type="scientific">hydrothermal vent metagenome</name>
    <dbReference type="NCBI Taxonomy" id="652676"/>
    <lineage>
        <taxon>unclassified sequences</taxon>
        <taxon>metagenomes</taxon>
        <taxon>ecological metagenomes</taxon>
    </lineage>
</organism>
<keyword evidence="2" id="KW-0378">Hydrolase</keyword>
<feature type="domain" description="LACTB2 winged helix" evidence="1">
    <location>
        <begin position="1"/>
        <end position="39"/>
    </location>
</feature>
<dbReference type="EMBL" id="UOEH01000036">
    <property type="protein sequence ID" value="VAV90368.1"/>
    <property type="molecule type" value="Genomic_DNA"/>
</dbReference>